<feature type="chain" id="PRO_5011614545" evidence="2">
    <location>
        <begin position="27"/>
        <end position="304"/>
    </location>
</feature>
<reference evidence="4" key="1">
    <citation type="submission" date="2016-10" db="EMBL/GenBank/DDBJ databases">
        <authorList>
            <person name="Varghese N."/>
            <person name="Submissions S."/>
        </authorList>
    </citation>
    <scope>NUCLEOTIDE SEQUENCE [LARGE SCALE GENOMIC DNA]</scope>
    <source>
        <strain evidence="4">CGMCC 4.6858</strain>
    </source>
</reference>
<dbReference type="STRING" id="1045774.SAMN05421872_108246"/>
<organism evidence="3 4">
    <name type="scientific">Nocardioides lianchengensis</name>
    <dbReference type="NCBI Taxonomy" id="1045774"/>
    <lineage>
        <taxon>Bacteria</taxon>
        <taxon>Bacillati</taxon>
        <taxon>Actinomycetota</taxon>
        <taxon>Actinomycetes</taxon>
        <taxon>Propionibacteriales</taxon>
        <taxon>Nocardioidaceae</taxon>
        <taxon>Nocardioides</taxon>
    </lineage>
</organism>
<proteinExistence type="predicted"/>
<dbReference type="EMBL" id="FMZM01000008">
    <property type="protein sequence ID" value="SDD50177.1"/>
    <property type="molecule type" value="Genomic_DNA"/>
</dbReference>
<dbReference type="Gene3D" id="2.60.40.10">
    <property type="entry name" value="Immunoglobulins"/>
    <property type="match status" value="1"/>
</dbReference>
<accession>A0A1G6VAX1</accession>
<feature type="signal peptide" evidence="2">
    <location>
        <begin position="1"/>
        <end position="26"/>
    </location>
</feature>
<evidence type="ECO:0000256" key="1">
    <source>
        <dbReference type="SAM" id="MobiDB-lite"/>
    </source>
</evidence>
<dbReference type="InterPro" id="IPR013783">
    <property type="entry name" value="Ig-like_fold"/>
</dbReference>
<name>A0A1G6VAX1_9ACTN</name>
<sequence>MQRSKLRLLATSFGTALALLAAPAFAGTTIVADPTDDALGITPSGLVYGDFDIDLTSVRIDHGTQSLQLVSTFSYTNADSWTVLRASVDTNSDGVEDYFILWSKEDGVAGVLDAAENVTCTSIATAEKLGVNGTATVTVPRSCLGNPAAVAIHVDVLWAGYNTSGAELYFVDSAPGQFADEPPVFSPRVASSNTGTVTSPQPPAPAPAPERTRVALKLTKKVQIVGKTRVTLRINVTGAPAGRVEIADGRKVLKRLPLKAGKGASFKLPKTLKPGSHRLKVTFSPTDKSRFAPSNATVVLRVRR</sequence>
<gene>
    <name evidence="3" type="ORF">SAMN05421872_108246</name>
</gene>
<feature type="region of interest" description="Disordered" evidence="1">
    <location>
        <begin position="190"/>
        <end position="209"/>
    </location>
</feature>
<dbReference type="RefSeq" id="WP_090858236.1">
    <property type="nucleotide sequence ID" value="NZ_JACCAD010000001.1"/>
</dbReference>
<dbReference type="GO" id="GO:0005975">
    <property type="term" value="P:carbohydrate metabolic process"/>
    <property type="evidence" value="ECO:0007669"/>
    <property type="project" value="UniProtKB-ARBA"/>
</dbReference>
<feature type="compositionally biased region" description="Polar residues" evidence="1">
    <location>
        <begin position="190"/>
        <end position="199"/>
    </location>
</feature>
<evidence type="ECO:0000313" key="3">
    <source>
        <dbReference type="EMBL" id="SDD50177.1"/>
    </source>
</evidence>
<evidence type="ECO:0000313" key="4">
    <source>
        <dbReference type="Proteomes" id="UP000199034"/>
    </source>
</evidence>
<dbReference type="AlphaFoldDB" id="A0A1G6VAX1"/>
<keyword evidence="2" id="KW-0732">Signal</keyword>
<evidence type="ECO:0000256" key="2">
    <source>
        <dbReference type="SAM" id="SignalP"/>
    </source>
</evidence>
<dbReference type="Proteomes" id="UP000199034">
    <property type="component" value="Unassembled WGS sequence"/>
</dbReference>
<keyword evidence="4" id="KW-1185">Reference proteome</keyword>
<protein>
    <submittedName>
        <fullName evidence="3">Ig-like domain (Group 3)</fullName>
    </submittedName>
</protein>